<keyword evidence="2" id="KW-1185">Reference proteome</keyword>
<sequence>MVDKPYLVVVIPTCLGNFHANMVDIRYFCRNRRALILGWVYDLNAFSTYPLCTWLPNVYHGHDNWHIKGASFSVLSY</sequence>
<gene>
    <name evidence="1" type="ORF">CR513_29613</name>
</gene>
<dbReference type="OrthoDB" id="1399495at2759"/>
<evidence type="ECO:0000313" key="1">
    <source>
        <dbReference type="EMBL" id="RDX88748.1"/>
    </source>
</evidence>
<proteinExistence type="predicted"/>
<evidence type="ECO:0000313" key="2">
    <source>
        <dbReference type="Proteomes" id="UP000257109"/>
    </source>
</evidence>
<protein>
    <submittedName>
        <fullName evidence="1">Uncharacterized protein</fullName>
    </submittedName>
</protein>
<feature type="non-terminal residue" evidence="1">
    <location>
        <position position="1"/>
    </location>
</feature>
<comment type="caution">
    <text evidence="1">The sequence shown here is derived from an EMBL/GenBank/DDBJ whole genome shotgun (WGS) entry which is preliminary data.</text>
</comment>
<accession>A0A371GDU1</accession>
<dbReference type="AlphaFoldDB" id="A0A371GDU1"/>
<dbReference type="EMBL" id="QJKJ01005851">
    <property type="protein sequence ID" value="RDX88748.1"/>
    <property type="molecule type" value="Genomic_DNA"/>
</dbReference>
<name>A0A371GDU1_MUCPR</name>
<dbReference type="Proteomes" id="UP000257109">
    <property type="component" value="Unassembled WGS sequence"/>
</dbReference>
<reference evidence="1" key="1">
    <citation type="submission" date="2018-05" db="EMBL/GenBank/DDBJ databases">
        <title>Draft genome of Mucuna pruriens seed.</title>
        <authorList>
            <person name="Nnadi N.E."/>
            <person name="Vos R."/>
            <person name="Hasami M.H."/>
            <person name="Devisetty U.K."/>
            <person name="Aguiy J.C."/>
        </authorList>
    </citation>
    <scope>NUCLEOTIDE SEQUENCE [LARGE SCALE GENOMIC DNA]</scope>
    <source>
        <strain evidence="1">JCA_2017</strain>
    </source>
</reference>
<organism evidence="1 2">
    <name type="scientific">Mucuna pruriens</name>
    <name type="common">Velvet bean</name>
    <name type="synonym">Dolichos pruriens</name>
    <dbReference type="NCBI Taxonomy" id="157652"/>
    <lineage>
        <taxon>Eukaryota</taxon>
        <taxon>Viridiplantae</taxon>
        <taxon>Streptophyta</taxon>
        <taxon>Embryophyta</taxon>
        <taxon>Tracheophyta</taxon>
        <taxon>Spermatophyta</taxon>
        <taxon>Magnoliopsida</taxon>
        <taxon>eudicotyledons</taxon>
        <taxon>Gunneridae</taxon>
        <taxon>Pentapetalae</taxon>
        <taxon>rosids</taxon>
        <taxon>fabids</taxon>
        <taxon>Fabales</taxon>
        <taxon>Fabaceae</taxon>
        <taxon>Papilionoideae</taxon>
        <taxon>50 kb inversion clade</taxon>
        <taxon>NPAAA clade</taxon>
        <taxon>indigoferoid/millettioid clade</taxon>
        <taxon>Phaseoleae</taxon>
        <taxon>Mucuna</taxon>
    </lineage>
</organism>